<reference evidence="1" key="1">
    <citation type="submission" date="2017-07" db="EMBL/GenBank/DDBJ databases">
        <title>Taro Niue Genome Assembly and Annotation.</title>
        <authorList>
            <person name="Atibalentja N."/>
            <person name="Keating K."/>
            <person name="Fields C.J."/>
        </authorList>
    </citation>
    <scope>NUCLEOTIDE SEQUENCE</scope>
    <source>
        <strain evidence="1">Niue_2</strain>
        <tissue evidence="1">Leaf</tissue>
    </source>
</reference>
<evidence type="ECO:0000313" key="1">
    <source>
        <dbReference type="EMBL" id="MQL82021.1"/>
    </source>
</evidence>
<dbReference type="Proteomes" id="UP000652761">
    <property type="component" value="Unassembled WGS sequence"/>
</dbReference>
<dbReference type="PANTHER" id="PTHR33144:SF45">
    <property type="entry name" value="TRANSPOSASE TNP1_EN_SPM-LIKE DOMAIN-CONTAINING PROTEIN"/>
    <property type="match status" value="1"/>
</dbReference>
<accession>A0A843UF15</accession>
<dbReference type="PANTHER" id="PTHR33144">
    <property type="entry name" value="OS10G0409366 PROTEIN-RELATED"/>
    <property type="match status" value="1"/>
</dbReference>
<dbReference type="OrthoDB" id="688401at2759"/>
<organism evidence="1 2">
    <name type="scientific">Colocasia esculenta</name>
    <name type="common">Wild taro</name>
    <name type="synonym">Arum esculentum</name>
    <dbReference type="NCBI Taxonomy" id="4460"/>
    <lineage>
        <taxon>Eukaryota</taxon>
        <taxon>Viridiplantae</taxon>
        <taxon>Streptophyta</taxon>
        <taxon>Embryophyta</taxon>
        <taxon>Tracheophyta</taxon>
        <taxon>Spermatophyta</taxon>
        <taxon>Magnoliopsida</taxon>
        <taxon>Liliopsida</taxon>
        <taxon>Araceae</taxon>
        <taxon>Aroideae</taxon>
        <taxon>Colocasieae</taxon>
        <taxon>Colocasia</taxon>
    </lineage>
</organism>
<dbReference type="Pfam" id="PF03004">
    <property type="entry name" value="Transposase_24"/>
    <property type="match status" value="1"/>
</dbReference>
<dbReference type="InterPro" id="IPR004252">
    <property type="entry name" value="Probable_transposase_24"/>
</dbReference>
<protein>
    <submittedName>
        <fullName evidence="1">Uncharacterized protein</fullName>
    </submittedName>
</protein>
<evidence type="ECO:0000313" key="2">
    <source>
        <dbReference type="Proteomes" id="UP000652761"/>
    </source>
</evidence>
<proteinExistence type="predicted"/>
<comment type="caution">
    <text evidence="1">The sequence shown here is derived from an EMBL/GenBank/DDBJ whole genome shotgun (WGS) entry which is preliminary data.</text>
</comment>
<sequence>MDRVIEDCTRGIDPRDFIDMETTSTEDAININMQDGAGFDVQEGNGDLISEANEIVDFDDLSLVRTDVDGEIVDTLLPNVMQVVGATNDRSTRGPTHCKDIWTLNEQEKIPIKTNEYGQPINEHTFMLSNFLGTVIRRHGLLNGTDWRLVDETIKDDMWADVKSRFEFDGDCKDWVLRSIAKKRRAWKTRIKANYFNPFESDEERLRACKDNRIDSDKLKEALQFWNSEKGHRKKMPNGEDPSRAHIFMVTHTRKNGNPVDEESARVIDSNSTDNILDIGSPHEHSFSRASNIDQNHEEITYKTDVPLQATVDAWCSR</sequence>
<gene>
    <name evidence="1" type="ORF">Taro_014492</name>
</gene>
<dbReference type="AlphaFoldDB" id="A0A843UF15"/>
<keyword evidence="2" id="KW-1185">Reference proteome</keyword>
<name>A0A843UF15_COLES</name>
<dbReference type="EMBL" id="NMUH01000603">
    <property type="protein sequence ID" value="MQL82021.1"/>
    <property type="molecule type" value="Genomic_DNA"/>
</dbReference>